<keyword evidence="6" id="KW-1185">Reference proteome</keyword>
<dbReference type="PANTHER" id="PTHR22604:SF105">
    <property type="entry name" value="TRANS-1,2-DIHYDROBENZENE-1,2-DIOL DEHYDROGENASE"/>
    <property type="match status" value="1"/>
</dbReference>
<evidence type="ECO:0000259" key="3">
    <source>
        <dbReference type="Pfam" id="PF01408"/>
    </source>
</evidence>
<dbReference type="InterPro" id="IPR050984">
    <property type="entry name" value="Gfo/Idh/MocA_domain"/>
</dbReference>
<comment type="similarity">
    <text evidence="1">Belongs to the Gfo/Idh/MocA family.</text>
</comment>
<dbReference type="Gene3D" id="3.30.360.10">
    <property type="entry name" value="Dihydrodipicolinate Reductase, domain 2"/>
    <property type="match status" value="1"/>
</dbReference>
<feature type="domain" description="Gfo/Idh/MocA-like oxidoreductase N-terminal" evidence="3">
    <location>
        <begin position="9"/>
        <end position="126"/>
    </location>
</feature>
<gene>
    <name evidence="5" type="ORF">EBO15_17270</name>
</gene>
<dbReference type="PANTHER" id="PTHR22604">
    <property type="entry name" value="OXIDOREDUCTASES"/>
    <property type="match status" value="1"/>
</dbReference>
<evidence type="ECO:0000313" key="5">
    <source>
        <dbReference type="EMBL" id="RMI43185.1"/>
    </source>
</evidence>
<dbReference type="RefSeq" id="WP_122195416.1">
    <property type="nucleotide sequence ID" value="NZ_JBHSKC010000013.1"/>
</dbReference>
<dbReference type="SUPFAM" id="SSF51735">
    <property type="entry name" value="NAD(P)-binding Rossmann-fold domains"/>
    <property type="match status" value="1"/>
</dbReference>
<dbReference type="Pfam" id="PF01408">
    <property type="entry name" value="GFO_IDH_MocA"/>
    <property type="match status" value="1"/>
</dbReference>
<sequence>MPEQEERPVRFGVMGCASVAERKTLPAMAHRPAARIVAIASRTRAKAEGFTARFGGTAVEGYERLLERDDVEAVYIPLPALLHAEWIERALLAGKHVLAEKPLTLSHGDSARLVALAAERGLVLAENLMFLKHSQHARVAELVADGVIGELRSLTAEFAYPPKTAENDIRYRKEGGGTLWESGIYPVRTAQLHLGAELEVVGAARHDSAEHGVDLSGAALLASADGAATAHLAWGIGYSYRSAYALWGSRGRIVVTWAYTPPADHRPVVWIEGQDRREELTLAADDQFGNAVDAFVSAVRHGTESGLQGEPVLSQADLIERVRARSVRLPAHP</sequence>
<comment type="caution">
    <text evidence="5">The sequence shown here is derived from an EMBL/GenBank/DDBJ whole genome shotgun (WGS) entry which is preliminary data.</text>
</comment>
<dbReference type="Pfam" id="PF22725">
    <property type="entry name" value="GFO_IDH_MocA_C3"/>
    <property type="match status" value="1"/>
</dbReference>
<evidence type="ECO:0000313" key="6">
    <source>
        <dbReference type="Proteomes" id="UP000282674"/>
    </source>
</evidence>
<evidence type="ECO:0000256" key="1">
    <source>
        <dbReference type="ARBA" id="ARBA00010928"/>
    </source>
</evidence>
<organism evidence="5 6">
    <name type="scientific">Actinomadura harenae</name>
    <dbReference type="NCBI Taxonomy" id="2483351"/>
    <lineage>
        <taxon>Bacteria</taxon>
        <taxon>Bacillati</taxon>
        <taxon>Actinomycetota</taxon>
        <taxon>Actinomycetes</taxon>
        <taxon>Streptosporangiales</taxon>
        <taxon>Thermomonosporaceae</taxon>
        <taxon>Actinomadura</taxon>
    </lineage>
</organism>
<dbReference type="SUPFAM" id="SSF55347">
    <property type="entry name" value="Glyceraldehyde-3-phosphate dehydrogenase-like, C-terminal domain"/>
    <property type="match status" value="1"/>
</dbReference>
<feature type="domain" description="GFO/IDH/MocA-like oxidoreductase" evidence="4">
    <location>
        <begin position="137"/>
        <end position="254"/>
    </location>
</feature>
<keyword evidence="2" id="KW-0560">Oxidoreductase</keyword>
<dbReference type="InterPro" id="IPR055170">
    <property type="entry name" value="GFO_IDH_MocA-like_dom"/>
</dbReference>
<name>A0A3M2M3Z2_9ACTN</name>
<dbReference type="InterPro" id="IPR000683">
    <property type="entry name" value="Gfo/Idh/MocA-like_OxRdtase_N"/>
</dbReference>
<dbReference type="OrthoDB" id="9815825at2"/>
<evidence type="ECO:0000256" key="2">
    <source>
        <dbReference type="ARBA" id="ARBA00023002"/>
    </source>
</evidence>
<dbReference type="Gene3D" id="3.40.50.720">
    <property type="entry name" value="NAD(P)-binding Rossmann-like Domain"/>
    <property type="match status" value="1"/>
</dbReference>
<proteinExistence type="inferred from homology"/>
<dbReference type="InterPro" id="IPR036291">
    <property type="entry name" value="NAD(P)-bd_dom_sf"/>
</dbReference>
<accession>A0A3M2M3Z2</accession>
<dbReference type="GO" id="GO:0016491">
    <property type="term" value="F:oxidoreductase activity"/>
    <property type="evidence" value="ECO:0007669"/>
    <property type="project" value="UniProtKB-KW"/>
</dbReference>
<reference evidence="5 6" key="1">
    <citation type="submission" date="2018-10" db="EMBL/GenBank/DDBJ databases">
        <title>Isolation from soil.</title>
        <authorList>
            <person name="Hu J."/>
        </authorList>
    </citation>
    <scope>NUCLEOTIDE SEQUENCE [LARGE SCALE GENOMIC DNA]</scope>
    <source>
        <strain evidence="5 6">NEAU-Ht49</strain>
    </source>
</reference>
<evidence type="ECO:0000259" key="4">
    <source>
        <dbReference type="Pfam" id="PF22725"/>
    </source>
</evidence>
<protein>
    <submittedName>
        <fullName evidence="5">Gfo/Idh/MocA family oxidoreductase</fullName>
    </submittedName>
</protein>
<dbReference type="Proteomes" id="UP000282674">
    <property type="component" value="Unassembled WGS sequence"/>
</dbReference>
<dbReference type="EMBL" id="RFFG01000027">
    <property type="protein sequence ID" value="RMI43185.1"/>
    <property type="molecule type" value="Genomic_DNA"/>
</dbReference>
<dbReference type="GO" id="GO:0000166">
    <property type="term" value="F:nucleotide binding"/>
    <property type="evidence" value="ECO:0007669"/>
    <property type="project" value="InterPro"/>
</dbReference>
<dbReference type="AlphaFoldDB" id="A0A3M2M3Z2"/>